<evidence type="ECO:0000259" key="2">
    <source>
        <dbReference type="Pfam" id="PF07510"/>
    </source>
</evidence>
<dbReference type="PANTHER" id="PTHR35149">
    <property type="entry name" value="SLL5132 PROTEIN"/>
    <property type="match status" value="1"/>
</dbReference>
<name>A0A1F6G9L4_9PROT</name>
<dbReference type="EMBL" id="MFNE01000034">
    <property type="protein sequence ID" value="OGG94793.1"/>
    <property type="molecule type" value="Genomic_DNA"/>
</dbReference>
<feature type="domain" description="GmrSD restriction endonucleases C-terminal" evidence="2">
    <location>
        <begin position="459"/>
        <end position="566"/>
    </location>
</feature>
<dbReference type="AlphaFoldDB" id="A0A1F6G9L4"/>
<dbReference type="Proteomes" id="UP000178449">
    <property type="component" value="Unassembled WGS sequence"/>
</dbReference>
<dbReference type="Pfam" id="PF07510">
    <property type="entry name" value="GmrSD_C"/>
    <property type="match status" value="1"/>
</dbReference>
<evidence type="ECO:0000259" key="1">
    <source>
        <dbReference type="Pfam" id="PF03235"/>
    </source>
</evidence>
<evidence type="ECO:0008006" key="5">
    <source>
        <dbReference type="Google" id="ProtNLM"/>
    </source>
</evidence>
<proteinExistence type="predicted"/>
<dbReference type="Pfam" id="PF03235">
    <property type="entry name" value="GmrSD_N"/>
    <property type="match status" value="1"/>
</dbReference>
<dbReference type="PANTHER" id="PTHR35149:SF1">
    <property type="entry name" value="DUF5655 DOMAIN-CONTAINING PROTEIN"/>
    <property type="match status" value="1"/>
</dbReference>
<dbReference type="InterPro" id="IPR011089">
    <property type="entry name" value="GmrSD_C"/>
</dbReference>
<gene>
    <name evidence="3" type="ORF">A2527_01020</name>
</gene>
<evidence type="ECO:0000313" key="4">
    <source>
        <dbReference type="Proteomes" id="UP000178449"/>
    </source>
</evidence>
<sequence>MDVSPDKQNLNSVFSDTVYHIDFYQREYKWLHAPVQRLLDDIYFQFGEKYRQHKEVEPNMETVTTHYPWYYLNTYVTNQVKGKVYVVDGQQRLTTLTLILMKLRQMAIAYGSKTEKWLENKIAGFSGKDREYWMNHVNQQSTLDHIFDGKGALPTIAPDDATGRNLLENYKIISDWLDFKVESQHQFETFVFYILTRLVLIKLSVEQTDVPMVFEVINDRGVRLKPYEILKGKLLGQIDKVELEQVDYNGIWEKQTKLVNKFREDEIDSFFRAFLKAKYARNRKDGQRFDGDYHREMYTADLEAQLHLEHSPNAVKDFLKKTYIYYSRLYARIWAGTQSIASDYPWVFYNSLNEMDTQFLLIISACKLDDPEETFKIAEVSRQLDRMFTLLQLQNSYDSNEVITSIYLVANEIRNGALQDIAPAFDKQLQSILGQRRSGHVQESFQWGYFRNASIVSLNKRFIRYYFARVDEFLAHGTKVSPKHPIQELVTKRGGKTGFHVEHILSHNNQNKALFSDDEERFDADRNRLGGVLLLKGKDNISSSNEVYSDKLKTYANTLYWNETLRQDAYKSKLDFDAFKKQYSLDFHPLDQFGPEELEYRHRLLYDISKLIWF</sequence>
<accession>A0A1F6G9L4</accession>
<organism evidence="3 4">
    <name type="scientific">Candidatus Lambdaproteobacteria bacterium RIFOXYD2_FULL_50_16</name>
    <dbReference type="NCBI Taxonomy" id="1817772"/>
    <lineage>
        <taxon>Bacteria</taxon>
        <taxon>Pseudomonadati</taxon>
        <taxon>Pseudomonadota</taxon>
        <taxon>Candidatus Lambdaproteobacteria</taxon>
    </lineage>
</organism>
<feature type="domain" description="GmrSD restriction endonucleases N-terminal" evidence="1">
    <location>
        <begin position="14"/>
        <end position="234"/>
    </location>
</feature>
<dbReference type="InterPro" id="IPR004919">
    <property type="entry name" value="GmrSD_N"/>
</dbReference>
<evidence type="ECO:0000313" key="3">
    <source>
        <dbReference type="EMBL" id="OGG94793.1"/>
    </source>
</evidence>
<protein>
    <recommendedName>
        <fullName evidence="5">DUF262 domain-containing protein</fullName>
    </recommendedName>
</protein>
<comment type="caution">
    <text evidence="3">The sequence shown here is derived from an EMBL/GenBank/DDBJ whole genome shotgun (WGS) entry which is preliminary data.</text>
</comment>
<reference evidence="3 4" key="1">
    <citation type="journal article" date="2016" name="Nat. Commun.">
        <title>Thousands of microbial genomes shed light on interconnected biogeochemical processes in an aquifer system.</title>
        <authorList>
            <person name="Anantharaman K."/>
            <person name="Brown C.T."/>
            <person name="Hug L.A."/>
            <person name="Sharon I."/>
            <person name="Castelle C.J."/>
            <person name="Probst A.J."/>
            <person name="Thomas B.C."/>
            <person name="Singh A."/>
            <person name="Wilkins M.J."/>
            <person name="Karaoz U."/>
            <person name="Brodie E.L."/>
            <person name="Williams K.H."/>
            <person name="Hubbard S.S."/>
            <person name="Banfield J.F."/>
        </authorList>
    </citation>
    <scope>NUCLEOTIDE SEQUENCE [LARGE SCALE GENOMIC DNA]</scope>
</reference>